<evidence type="ECO:0000313" key="1">
    <source>
        <dbReference type="EMBL" id="QAS54852.1"/>
    </source>
</evidence>
<geneLocation type="plasmid" evidence="2">
    <name>pldw-31</name>
</geneLocation>
<evidence type="ECO:0000313" key="2">
    <source>
        <dbReference type="Proteomes" id="UP000287756"/>
    </source>
</evidence>
<dbReference type="KEGG" id="hli:HLI_21615"/>
<organism evidence="1 2">
    <name type="scientific">Halobacillus litoralis</name>
    <dbReference type="NCBI Taxonomy" id="45668"/>
    <lineage>
        <taxon>Bacteria</taxon>
        <taxon>Bacillati</taxon>
        <taxon>Bacillota</taxon>
        <taxon>Bacilli</taxon>
        <taxon>Bacillales</taxon>
        <taxon>Bacillaceae</taxon>
        <taxon>Halobacillus</taxon>
    </lineage>
</organism>
<sequence>MNQEIRETLIKAVVLPLVLKVFQRDKKLFQDFKTRNVYLDNLDVVTDSVQKDLNQVKQEMYSVPHIDLKPLNQ</sequence>
<proteinExistence type="predicted"/>
<dbReference type="OrthoDB" id="2968206at2"/>
<dbReference type="Pfam" id="PF26325">
    <property type="entry name" value="YhjD"/>
    <property type="match status" value="1"/>
</dbReference>
<reference evidence="1 2" key="1">
    <citation type="submission" date="2018-01" db="EMBL/GenBank/DDBJ databases">
        <title>The whole genome sequencing and assembly of Halobacillus litoralis ERB031 strain.</title>
        <authorList>
            <person name="Lee S.-J."/>
            <person name="Park M.-K."/>
            <person name="Kim J.-Y."/>
            <person name="Lee Y.-J."/>
            <person name="Yi H."/>
            <person name="Bahn Y.-S."/>
            <person name="Kim J.F."/>
            <person name="Lee D.-W."/>
        </authorList>
    </citation>
    <scope>NUCLEOTIDE SEQUENCE [LARGE SCALE GENOMIC DNA]</scope>
    <source>
        <strain evidence="1 2">ERB 031</strain>
        <plasmid evidence="2">pldw-31</plasmid>
    </source>
</reference>
<dbReference type="Proteomes" id="UP000287756">
    <property type="component" value="Plasmid pLDW-31"/>
</dbReference>
<protein>
    <submittedName>
        <fullName evidence="1">Uncharacterized protein</fullName>
    </submittedName>
</protein>
<keyword evidence="1" id="KW-0614">Plasmid</keyword>
<dbReference type="RefSeq" id="WP_128527080.1">
    <property type="nucleotide sequence ID" value="NZ_CP026119.1"/>
</dbReference>
<gene>
    <name evidence="1" type="ORF">HLI_21615</name>
</gene>
<dbReference type="AlphaFoldDB" id="A0A410MJF1"/>
<dbReference type="EMBL" id="CP026119">
    <property type="protein sequence ID" value="QAS54852.1"/>
    <property type="molecule type" value="Genomic_DNA"/>
</dbReference>
<accession>A0A410MJF1</accession>
<dbReference type="InterPro" id="IPR058600">
    <property type="entry name" value="YhjD-like"/>
</dbReference>
<name>A0A410MJF1_9BACI</name>